<dbReference type="Gene3D" id="3.20.20.220">
    <property type="match status" value="1"/>
</dbReference>
<dbReference type="GO" id="GO:0009086">
    <property type="term" value="P:methionine biosynthetic process"/>
    <property type="evidence" value="ECO:0007669"/>
    <property type="project" value="TreeGrafter"/>
</dbReference>
<dbReference type="GO" id="GO:0035999">
    <property type="term" value="P:tetrahydrofolate interconversion"/>
    <property type="evidence" value="ECO:0007669"/>
    <property type="project" value="TreeGrafter"/>
</dbReference>
<organism evidence="9">
    <name type="scientific">Sinomonas puerhi</name>
    <dbReference type="NCBI Taxonomy" id="3238584"/>
    <lineage>
        <taxon>Bacteria</taxon>
        <taxon>Bacillati</taxon>
        <taxon>Actinomycetota</taxon>
        <taxon>Actinomycetes</taxon>
        <taxon>Micrococcales</taxon>
        <taxon>Micrococcaceae</taxon>
        <taxon>Sinomonas</taxon>
    </lineage>
</organism>
<evidence type="ECO:0000256" key="2">
    <source>
        <dbReference type="ARBA" id="ARBA00004777"/>
    </source>
</evidence>
<dbReference type="InterPro" id="IPR003171">
    <property type="entry name" value="Mehydrof_redctse-like"/>
</dbReference>
<protein>
    <recommendedName>
        <fullName evidence="8">Methylenetetrahydrofolate reductase</fullName>
    </recommendedName>
</protein>
<dbReference type="RefSeq" id="WP_369046350.1">
    <property type="nucleotide sequence ID" value="NZ_CP163302.1"/>
</dbReference>
<dbReference type="GO" id="GO:0106312">
    <property type="term" value="F:methylenetetrahydrofolate reductase (NADH) activity"/>
    <property type="evidence" value="ECO:0007669"/>
    <property type="project" value="UniProtKB-EC"/>
</dbReference>
<keyword evidence="6 8" id="KW-0560">Oxidoreductase</keyword>
<sequence>MTVQSLPRALAGSAPHAQLPLRIEIVPTEGILPKVATTVPQGSTIAVTCLPHHGIERTAEASARLAALGYRVVPHLAARSIGQRSQLARALRGFEAAGITEVFAVGGDAAQAAGPYANSLELMEDIAELAGGQFAIGVAGYPEGHPDHSGIDLLDALLAKQHLAANIVTQMCFSASAISAYVALLRSEGIHLPVWAGVPGRVPRARLLELAARIGVGPSLKFISRKGPLARRLLTGGSYSSEQLIGELSAARAGLAGVHLFTFNNLDLPQFDLAERGL</sequence>
<evidence type="ECO:0000256" key="7">
    <source>
        <dbReference type="ARBA" id="ARBA00048628"/>
    </source>
</evidence>
<evidence type="ECO:0000256" key="5">
    <source>
        <dbReference type="ARBA" id="ARBA00022827"/>
    </source>
</evidence>
<dbReference type="InterPro" id="IPR029041">
    <property type="entry name" value="FAD-linked_oxidoreductase-like"/>
</dbReference>
<evidence type="ECO:0000256" key="3">
    <source>
        <dbReference type="ARBA" id="ARBA00006743"/>
    </source>
</evidence>
<comment type="cofactor">
    <cofactor evidence="1 8">
        <name>FAD</name>
        <dbReference type="ChEBI" id="CHEBI:57692"/>
    </cofactor>
</comment>
<evidence type="ECO:0000256" key="8">
    <source>
        <dbReference type="RuleBase" id="RU003862"/>
    </source>
</evidence>
<evidence type="ECO:0000256" key="4">
    <source>
        <dbReference type="ARBA" id="ARBA00022630"/>
    </source>
</evidence>
<dbReference type="PANTHER" id="PTHR45754:SF3">
    <property type="entry name" value="METHYLENETETRAHYDROFOLATE REDUCTASE (NADPH)"/>
    <property type="match status" value="1"/>
</dbReference>
<dbReference type="SUPFAM" id="SSF51730">
    <property type="entry name" value="FAD-linked oxidoreductase"/>
    <property type="match status" value="1"/>
</dbReference>
<dbReference type="PANTHER" id="PTHR45754">
    <property type="entry name" value="METHYLENETETRAHYDROFOLATE REDUCTASE"/>
    <property type="match status" value="1"/>
</dbReference>
<evidence type="ECO:0000313" key="9">
    <source>
        <dbReference type="EMBL" id="XDP45944.1"/>
    </source>
</evidence>
<evidence type="ECO:0000256" key="1">
    <source>
        <dbReference type="ARBA" id="ARBA00001974"/>
    </source>
</evidence>
<dbReference type="Pfam" id="PF02219">
    <property type="entry name" value="MTHFR"/>
    <property type="match status" value="1"/>
</dbReference>
<name>A0AB39L6K1_9MICC</name>
<keyword evidence="5 8" id="KW-0274">FAD</keyword>
<gene>
    <name evidence="9" type="ORF">AB5L97_02690</name>
</gene>
<dbReference type="GO" id="GO:0071949">
    <property type="term" value="F:FAD binding"/>
    <property type="evidence" value="ECO:0007669"/>
    <property type="project" value="TreeGrafter"/>
</dbReference>
<dbReference type="EMBL" id="CP163302">
    <property type="protein sequence ID" value="XDP45944.1"/>
    <property type="molecule type" value="Genomic_DNA"/>
</dbReference>
<comment type="pathway">
    <text evidence="2 8">One-carbon metabolism; tetrahydrofolate interconversion.</text>
</comment>
<comment type="catalytic activity">
    <reaction evidence="7">
        <text>(6S)-5-methyl-5,6,7,8-tetrahydrofolate + NAD(+) = (6R)-5,10-methylene-5,6,7,8-tetrahydrofolate + NADH + H(+)</text>
        <dbReference type="Rhea" id="RHEA:19821"/>
        <dbReference type="ChEBI" id="CHEBI:15378"/>
        <dbReference type="ChEBI" id="CHEBI:15636"/>
        <dbReference type="ChEBI" id="CHEBI:18608"/>
        <dbReference type="ChEBI" id="CHEBI:57540"/>
        <dbReference type="ChEBI" id="CHEBI:57945"/>
        <dbReference type="EC" id="1.5.1.54"/>
    </reaction>
    <physiologicalReaction direction="right-to-left" evidence="7">
        <dbReference type="Rhea" id="RHEA:19823"/>
    </physiologicalReaction>
</comment>
<accession>A0AB39L6K1</accession>
<evidence type="ECO:0000256" key="6">
    <source>
        <dbReference type="ARBA" id="ARBA00023002"/>
    </source>
</evidence>
<dbReference type="GO" id="GO:0005829">
    <property type="term" value="C:cytosol"/>
    <property type="evidence" value="ECO:0007669"/>
    <property type="project" value="TreeGrafter"/>
</dbReference>
<dbReference type="AlphaFoldDB" id="A0AB39L6K1"/>
<proteinExistence type="inferred from homology"/>
<dbReference type="KEGG" id="spue:AB5L97_02690"/>
<keyword evidence="4 8" id="KW-0285">Flavoprotein</keyword>
<reference evidence="9" key="1">
    <citation type="submission" date="2024-07" db="EMBL/GenBank/DDBJ databases">
        <authorList>
            <person name="fu j."/>
        </authorList>
    </citation>
    <scope>NUCLEOTIDE SEQUENCE</scope>
    <source>
        <strain evidence="9">P10A9</strain>
    </source>
</reference>
<comment type="similarity">
    <text evidence="3 8">Belongs to the methylenetetrahydrofolate reductase family.</text>
</comment>